<dbReference type="GO" id="GO:0010112">
    <property type="term" value="P:regulation of systemic acquired resistance"/>
    <property type="evidence" value="ECO:0007669"/>
    <property type="project" value="InterPro"/>
</dbReference>
<name>A0A922A5R5_CARIL</name>
<dbReference type="EMBL" id="CM031840">
    <property type="protein sequence ID" value="KAG6672501.1"/>
    <property type="molecule type" value="Genomic_DNA"/>
</dbReference>
<sequence length="133" mass="14804">MAGSKKTGIEERRKPEDGVVSGRRKRVREDFPTGHDVVSGRQEEAVDDAVTEEEVEEFFAILRRIHVAVSYFKGAGKGNGHLKSMAIDLEGEGHEEVTGVQGEEQRKRKEEEGIKEQAGFDLNLDPDPDCEPI</sequence>
<dbReference type="Proteomes" id="UP000811246">
    <property type="component" value="Chromosome 16"/>
</dbReference>
<feature type="region of interest" description="Disordered" evidence="1">
    <location>
        <begin position="1"/>
        <end position="45"/>
    </location>
</feature>
<feature type="compositionally biased region" description="Basic and acidic residues" evidence="1">
    <location>
        <begin position="93"/>
        <end position="115"/>
    </location>
</feature>
<dbReference type="InterPro" id="IPR034577">
    <property type="entry name" value="NIMIN-2"/>
</dbReference>
<gene>
    <name evidence="2" type="ORF">I3842_16G060700</name>
</gene>
<feature type="compositionally biased region" description="Acidic residues" evidence="1">
    <location>
        <begin position="124"/>
        <end position="133"/>
    </location>
</feature>
<evidence type="ECO:0000313" key="3">
    <source>
        <dbReference type="Proteomes" id="UP000811246"/>
    </source>
</evidence>
<reference evidence="2" key="1">
    <citation type="submission" date="2021-01" db="EMBL/GenBank/DDBJ databases">
        <authorList>
            <person name="Lovell J.T."/>
            <person name="Bentley N."/>
            <person name="Bhattarai G."/>
            <person name="Jenkins J.W."/>
            <person name="Sreedasyam A."/>
            <person name="Alarcon Y."/>
            <person name="Bock C."/>
            <person name="Boston L."/>
            <person name="Carlson J."/>
            <person name="Cervantes K."/>
            <person name="Clermont K."/>
            <person name="Krom N."/>
            <person name="Kubenka K."/>
            <person name="Mamidi S."/>
            <person name="Mattison C."/>
            <person name="Monteros M."/>
            <person name="Pisani C."/>
            <person name="Plott C."/>
            <person name="Rajasekar S."/>
            <person name="Rhein H.S."/>
            <person name="Rohla C."/>
            <person name="Song M."/>
            <person name="Hilaire R.S."/>
            <person name="Shu S."/>
            <person name="Wells L."/>
            <person name="Wang X."/>
            <person name="Webber J."/>
            <person name="Heerema R.J."/>
            <person name="Klein P."/>
            <person name="Conner P."/>
            <person name="Grauke L."/>
            <person name="Grimwood J."/>
            <person name="Schmutz J."/>
            <person name="Randall J.J."/>
        </authorList>
    </citation>
    <scope>NUCLEOTIDE SEQUENCE</scope>
    <source>
        <tissue evidence="2">Leaf</tissue>
    </source>
</reference>
<accession>A0A922A5R5</accession>
<dbReference type="AlphaFoldDB" id="A0A922A5R5"/>
<feature type="region of interest" description="Disordered" evidence="1">
    <location>
        <begin position="93"/>
        <end position="133"/>
    </location>
</feature>
<evidence type="ECO:0000313" key="2">
    <source>
        <dbReference type="EMBL" id="KAG6672501.1"/>
    </source>
</evidence>
<evidence type="ECO:0000256" key="1">
    <source>
        <dbReference type="SAM" id="MobiDB-lite"/>
    </source>
</evidence>
<feature type="compositionally biased region" description="Basic and acidic residues" evidence="1">
    <location>
        <begin position="7"/>
        <end position="17"/>
    </location>
</feature>
<protein>
    <submittedName>
        <fullName evidence="2">Uncharacterized protein</fullName>
    </submittedName>
</protein>
<dbReference type="PANTHER" id="PTHR35735">
    <property type="entry name" value="PROTEIN NIM1-INTERACTING 2"/>
    <property type="match status" value="1"/>
</dbReference>
<organism evidence="2 3">
    <name type="scientific">Carya illinoinensis</name>
    <name type="common">Pecan</name>
    <dbReference type="NCBI Taxonomy" id="32201"/>
    <lineage>
        <taxon>Eukaryota</taxon>
        <taxon>Viridiplantae</taxon>
        <taxon>Streptophyta</taxon>
        <taxon>Embryophyta</taxon>
        <taxon>Tracheophyta</taxon>
        <taxon>Spermatophyta</taxon>
        <taxon>Magnoliopsida</taxon>
        <taxon>eudicotyledons</taxon>
        <taxon>Gunneridae</taxon>
        <taxon>Pentapetalae</taxon>
        <taxon>rosids</taxon>
        <taxon>fabids</taxon>
        <taxon>Fagales</taxon>
        <taxon>Juglandaceae</taxon>
        <taxon>Carya</taxon>
    </lineage>
</organism>
<dbReference type="PANTHER" id="PTHR35735:SF8">
    <property type="entry name" value="PROTEIN NIM1-INTERACTING 2"/>
    <property type="match status" value="1"/>
</dbReference>
<comment type="caution">
    <text evidence="2">The sequence shown here is derived from an EMBL/GenBank/DDBJ whole genome shotgun (WGS) entry which is preliminary data.</text>
</comment>
<proteinExistence type="predicted"/>